<comment type="caution">
    <text evidence="1">The sequence shown here is derived from an EMBL/GenBank/DDBJ whole genome shotgun (WGS) entry which is preliminary data.</text>
</comment>
<name>A0AAW2G0G8_9HYME</name>
<evidence type="ECO:0000313" key="1">
    <source>
        <dbReference type="EMBL" id="KAL0121178.1"/>
    </source>
</evidence>
<dbReference type="EMBL" id="JADYXP020000007">
    <property type="protein sequence ID" value="KAL0121178.1"/>
    <property type="molecule type" value="Genomic_DNA"/>
</dbReference>
<dbReference type="Proteomes" id="UP001430953">
    <property type="component" value="Unassembled WGS sequence"/>
</dbReference>
<dbReference type="AlphaFoldDB" id="A0AAW2G0G8"/>
<proteinExistence type="predicted"/>
<organism evidence="1 2">
    <name type="scientific">Cardiocondyla obscurior</name>
    <dbReference type="NCBI Taxonomy" id="286306"/>
    <lineage>
        <taxon>Eukaryota</taxon>
        <taxon>Metazoa</taxon>
        <taxon>Ecdysozoa</taxon>
        <taxon>Arthropoda</taxon>
        <taxon>Hexapoda</taxon>
        <taxon>Insecta</taxon>
        <taxon>Pterygota</taxon>
        <taxon>Neoptera</taxon>
        <taxon>Endopterygota</taxon>
        <taxon>Hymenoptera</taxon>
        <taxon>Apocrita</taxon>
        <taxon>Aculeata</taxon>
        <taxon>Formicoidea</taxon>
        <taxon>Formicidae</taxon>
        <taxon>Myrmicinae</taxon>
        <taxon>Cardiocondyla</taxon>
    </lineage>
</organism>
<reference evidence="1 2" key="1">
    <citation type="submission" date="2023-03" db="EMBL/GenBank/DDBJ databases">
        <title>High recombination rates correlate with genetic variation in Cardiocondyla obscurior ants.</title>
        <authorList>
            <person name="Errbii M."/>
        </authorList>
    </citation>
    <scope>NUCLEOTIDE SEQUENCE [LARGE SCALE GENOMIC DNA]</scope>
    <source>
        <strain evidence="1">Alpha-2009</strain>
        <tissue evidence="1">Whole body</tissue>
    </source>
</reference>
<evidence type="ECO:0000313" key="2">
    <source>
        <dbReference type="Proteomes" id="UP001430953"/>
    </source>
</evidence>
<keyword evidence="2" id="KW-1185">Reference proteome</keyword>
<accession>A0AAW2G0G8</accession>
<sequence length="117" mass="13896">MFLCFTAVRDQKATWPSRAPNLQEIAVIRDWMRYHHGHQRAVVILFKKKRKREKKSLPRVDCCNIFFYELPSRSALKSNSRKQTLCRGRAMTPAEHGYFYRKRRVFVTFVLGGARFS</sequence>
<protein>
    <submittedName>
        <fullName evidence="1">Uncharacterized protein</fullName>
    </submittedName>
</protein>
<gene>
    <name evidence="1" type="ORF">PUN28_008689</name>
</gene>